<evidence type="ECO:0000256" key="9">
    <source>
        <dbReference type="ARBA" id="ARBA00048659"/>
    </source>
</evidence>
<evidence type="ECO:0000256" key="13">
    <source>
        <dbReference type="SAM" id="MobiDB-lite"/>
    </source>
</evidence>
<dbReference type="Gene3D" id="3.30.200.20">
    <property type="entry name" value="Phosphorylase Kinase, domain 1"/>
    <property type="match status" value="1"/>
</dbReference>
<dbReference type="InterPro" id="IPR017441">
    <property type="entry name" value="Protein_kinase_ATP_BS"/>
</dbReference>
<keyword evidence="16" id="KW-1185">Reference proteome</keyword>
<dbReference type="SMART" id="SM00220">
    <property type="entry name" value="S_TKc"/>
    <property type="match status" value="1"/>
</dbReference>
<dbReference type="Pfam" id="PF00069">
    <property type="entry name" value="Pkinase"/>
    <property type="match status" value="1"/>
</dbReference>
<proteinExistence type="inferred from homology"/>
<evidence type="ECO:0000256" key="10">
    <source>
        <dbReference type="ARBA" id="ARBA00048977"/>
    </source>
</evidence>
<dbReference type="PANTHER" id="PTHR11042">
    <property type="entry name" value="EUKARYOTIC TRANSLATION INITIATION FACTOR 2-ALPHA KINASE EIF2-ALPHA KINASE -RELATED"/>
    <property type="match status" value="1"/>
</dbReference>
<dbReference type="Gene3D" id="1.10.510.10">
    <property type="entry name" value="Transferase(Phosphotransferase) domain 1"/>
    <property type="match status" value="1"/>
</dbReference>
<evidence type="ECO:0000256" key="4">
    <source>
        <dbReference type="ARBA" id="ARBA00022741"/>
    </source>
</evidence>
<feature type="binding site" evidence="11">
    <location>
        <position position="109"/>
    </location>
    <ligand>
        <name>ATP</name>
        <dbReference type="ChEBI" id="CHEBI:30616"/>
    </ligand>
</feature>
<keyword evidence="3" id="KW-0808">Transferase</keyword>
<dbReference type="PROSITE" id="PS50011">
    <property type="entry name" value="PROTEIN_KINASE_DOM"/>
    <property type="match status" value="1"/>
</dbReference>
<keyword evidence="14" id="KW-1133">Transmembrane helix</keyword>
<dbReference type="InterPro" id="IPR050339">
    <property type="entry name" value="CC_SR_Kinase"/>
</dbReference>
<keyword evidence="14" id="KW-0812">Transmembrane</keyword>
<evidence type="ECO:0000256" key="8">
    <source>
        <dbReference type="ARBA" id="ARBA00037982"/>
    </source>
</evidence>
<name>A0A7E4ZXQ8_PANRE</name>
<keyword evidence="6 11" id="KW-0067">ATP-binding</keyword>
<comment type="catalytic activity">
    <reaction evidence="10">
        <text>L-seryl-[protein] + ATP = O-phospho-L-seryl-[protein] + ADP + H(+)</text>
        <dbReference type="Rhea" id="RHEA:17989"/>
        <dbReference type="Rhea" id="RHEA-COMP:9863"/>
        <dbReference type="Rhea" id="RHEA-COMP:11604"/>
        <dbReference type="ChEBI" id="CHEBI:15378"/>
        <dbReference type="ChEBI" id="CHEBI:29999"/>
        <dbReference type="ChEBI" id="CHEBI:30616"/>
        <dbReference type="ChEBI" id="CHEBI:83421"/>
        <dbReference type="ChEBI" id="CHEBI:456216"/>
        <dbReference type="EC" id="2.7.11.1"/>
    </reaction>
    <physiologicalReaction direction="left-to-right" evidence="10">
        <dbReference type="Rhea" id="RHEA:17990"/>
    </physiologicalReaction>
</comment>
<evidence type="ECO:0000256" key="11">
    <source>
        <dbReference type="PROSITE-ProRule" id="PRU10141"/>
    </source>
</evidence>
<evidence type="ECO:0000256" key="1">
    <source>
        <dbReference type="ARBA" id="ARBA00012513"/>
    </source>
</evidence>
<evidence type="ECO:0000256" key="14">
    <source>
        <dbReference type="SAM" id="Phobius"/>
    </source>
</evidence>
<dbReference type="SUPFAM" id="SSF56112">
    <property type="entry name" value="Protein kinase-like (PK-like)"/>
    <property type="match status" value="1"/>
</dbReference>
<feature type="transmembrane region" description="Helical" evidence="14">
    <location>
        <begin position="418"/>
        <end position="440"/>
    </location>
</feature>
<evidence type="ECO:0000313" key="16">
    <source>
        <dbReference type="Proteomes" id="UP000492821"/>
    </source>
</evidence>
<dbReference type="PROSITE" id="PS00108">
    <property type="entry name" value="PROTEIN_KINASE_ST"/>
    <property type="match status" value="1"/>
</dbReference>
<evidence type="ECO:0000256" key="5">
    <source>
        <dbReference type="ARBA" id="ARBA00022777"/>
    </source>
</evidence>
<dbReference type="Proteomes" id="UP000492821">
    <property type="component" value="Unassembled WGS sequence"/>
</dbReference>
<dbReference type="GO" id="GO:0004694">
    <property type="term" value="F:eukaryotic translation initiation factor 2alpha kinase activity"/>
    <property type="evidence" value="ECO:0007669"/>
    <property type="project" value="TreeGrafter"/>
</dbReference>
<sequence>MRKSLFRKPTDSTSSSSAEWYKRDSDNNTTPLINRRQLNKNHASYEKHNNSENYLSERPSNMNSEMLNVELWISRFEKDFIKGQCIGQGGFGKVYQCESRIDKQSYAIKVIRMRSDDIKTLEKQLSECRNHAQFNSPNFVRYHDAWLELDSCSGSLSESDNSGQSITSWNSDLLTANEENLNDANVSINRVAENSELKMHILYIKMELCNSTLDKYLERRMDLGSNATINIRVNRRFINSLLSAIEFLHRKDIVHRDIKPSNIFVNSQDGRDTILLGDFGLARKIQGQALPDDMEPLASSMLSSNVGTFLYAAPELSSKKYTKSVDIYSAGIVIYELFIIFKTGHERVAMLKELRETGVPSREFNQHFAVWAPIITSMISKSADKRPTASKLVTECEAAFWTEKLSIKNIRKEYSTEFYCVLFFFSHMFGVYVCLAYLIYLVQSFPSHVYTCQVQK</sequence>
<reference evidence="16" key="1">
    <citation type="journal article" date="2013" name="Genetics">
        <title>The draft genome and transcriptome of Panagrellus redivivus are shaped by the harsh demands of a free-living lifestyle.</title>
        <authorList>
            <person name="Srinivasan J."/>
            <person name="Dillman A.R."/>
            <person name="Macchietto M.G."/>
            <person name="Heikkinen L."/>
            <person name="Lakso M."/>
            <person name="Fracchia K.M."/>
            <person name="Antoshechkin I."/>
            <person name="Mortazavi A."/>
            <person name="Wong G."/>
            <person name="Sternberg P.W."/>
        </authorList>
    </citation>
    <scope>NUCLEOTIDE SEQUENCE [LARGE SCALE GENOMIC DNA]</scope>
    <source>
        <strain evidence="16">MT8872</strain>
    </source>
</reference>
<evidence type="ECO:0000313" key="17">
    <source>
        <dbReference type="WBParaSite" id="Pan_g24010.t1"/>
    </source>
</evidence>
<evidence type="ECO:0000256" key="3">
    <source>
        <dbReference type="ARBA" id="ARBA00022679"/>
    </source>
</evidence>
<dbReference type="GO" id="GO:0005634">
    <property type="term" value="C:nucleus"/>
    <property type="evidence" value="ECO:0007669"/>
    <property type="project" value="TreeGrafter"/>
</dbReference>
<dbReference type="GO" id="GO:0017148">
    <property type="term" value="P:negative regulation of translation"/>
    <property type="evidence" value="ECO:0007669"/>
    <property type="project" value="UniProtKB-KW"/>
</dbReference>
<keyword evidence="2 12" id="KW-0723">Serine/threonine-protein kinase</keyword>
<evidence type="ECO:0000256" key="12">
    <source>
        <dbReference type="RuleBase" id="RU000304"/>
    </source>
</evidence>
<dbReference type="WBParaSite" id="Pan_g24010.t1">
    <property type="protein sequence ID" value="Pan_g24010.t1"/>
    <property type="gene ID" value="Pan_g24010"/>
</dbReference>
<organism evidence="16 17">
    <name type="scientific">Panagrellus redivivus</name>
    <name type="common">Microworm</name>
    <dbReference type="NCBI Taxonomy" id="6233"/>
    <lineage>
        <taxon>Eukaryota</taxon>
        <taxon>Metazoa</taxon>
        <taxon>Ecdysozoa</taxon>
        <taxon>Nematoda</taxon>
        <taxon>Chromadorea</taxon>
        <taxon>Rhabditida</taxon>
        <taxon>Tylenchina</taxon>
        <taxon>Panagrolaimomorpha</taxon>
        <taxon>Panagrolaimoidea</taxon>
        <taxon>Panagrolaimidae</taxon>
        <taxon>Panagrellus</taxon>
    </lineage>
</organism>
<comment type="catalytic activity">
    <reaction evidence="9">
        <text>L-threonyl-[protein] + ATP = O-phospho-L-threonyl-[protein] + ADP + H(+)</text>
        <dbReference type="Rhea" id="RHEA:46608"/>
        <dbReference type="Rhea" id="RHEA-COMP:11060"/>
        <dbReference type="Rhea" id="RHEA-COMP:11605"/>
        <dbReference type="ChEBI" id="CHEBI:15378"/>
        <dbReference type="ChEBI" id="CHEBI:30013"/>
        <dbReference type="ChEBI" id="CHEBI:30616"/>
        <dbReference type="ChEBI" id="CHEBI:61977"/>
        <dbReference type="ChEBI" id="CHEBI:456216"/>
        <dbReference type="EC" id="2.7.11.1"/>
    </reaction>
    <physiologicalReaction direction="left-to-right" evidence="9">
        <dbReference type="Rhea" id="RHEA:46609"/>
    </physiologicalReaction>
</comment>
<dbReference type="InterPro" id="IPR008271">
    <property type="entry name" value="Ser/Thr_kinase_AS"/>
</dbReference>
<protein>
    <recommendedName>
        <fullName evidence="1">non-specific serine/threonine protein kinase</fullName>
        <ecNumber evidence="1">2.7.11.1</ecNumber>
    </recommendedName>
</protein>
<accession>A0A7E4ZXQ8</accession>
<evidence type="ECO:0000259" key="15">
    <source>
        <dbReference type="PROSITE" id="PS50011"/>
    </source>
</evidence>
<dbReference type="EC" id="2.7.11.1" evidence="1"/>
<reference evidence="17" key="2">
    <citation type="submission" date="2020-10" db="UniProtKB">
        <authorList>
            <consortium name="WormBaseParasite"/>
        </authorList>
    </citation>
    <scope>IDENTIFICATION</scope>
</reference>
<keyword evidence="7" id="KW-0652">Protein synthesis inhibitor</keyword>
<dbReference type="InterPro" id="IPR011009">
    <property type="entry name" value="Kinase-like_dom_sf"/>
</dbReference>
<dbReference type="InterPro" id="IPR000719">
    <property type="entry name" value="Prot_kinase_dom"/>
</dbReference>
<evidence type="ECO:0000256" key="6">
    <source>
        <dbReference type="ARBA" id="ARBA00022840"/>
    </source>
</evidence>
<dbReference type="CDD" id="cd13996">
    <property type="entry name" value="STKc_EIF2AK"/>
    <property type="match status" value="1"/>
</dbReference>
<dbReference type="PROSITE" id="PS00107">
    <property type="entry name" value="PROTEIN_KINASE_ATP"/>
    <property type="match status" value="1"/>
</dbReference>
<keyword evidence="14" id="KW-0472">Membrane</keyword>
<evidence type="ECO:0000256" key="7">
    <source>
        <dbReference type="ARBA" id="ARBA00023193"/>
    </source>
</evidence>
<dbReference type="AlphaFoldDB" id="A0A7E4ZXQ8"/>
<evidence type="ECO:0000256" key="2">
    <source>
        <dbReference type="ARBA" id="ARBA00022527"/>
    </source>
</evidence>
<feature type="region of interest" description="Disordered" evidence="13">
    <location>
        <begin position="1"/>
        <end position="59"/>
    </location>
</feature>
<dbReference type="GO" id="GO:0005737">
    <property type="term" value="C:cytoplasm"/>
    <property type="evidence" value="ECO:0007669"/>
    <property type="project" value="TreeGrafter"/>
</dbReference>
<dbReference type="GO" id="GO:0005524">
    <property type="term" value="F:ATP binding"/>
    <property type="evidence" value="ECO:0007669"/>
    <property type="project" value="UniProtKB-UniRule"/>
</dbReference>
<keyword evidence="5" id="KW-0418">Kinase</keyword>
<keyword evidence="4 11" id="KW-0547">Nucleotide-binding</keyword>
<comment type="similarity">
    <text evidence="8">Belongs to the protein kinase superfamily. Ser/Thr protein kinase family. GCN2 subfamily.</text>
</comment>
<dbReference type="PANTHER" id="PTHR11042:SF160">
    <property type="entry name" value="EUKARYOTIC TRANSLATION INITIATION FACTOR 2-ALPHA KINASE 1"/>
    <property type="match status" value="1"/>
</dbReference>
<feature type="domain" description="Protein kinase" evidence="15">
    <location>
        <begin position="80"/>
        <end position="400"/>
    </location>
</feature>